<feature type="compositionally biased region" description="Polar residues" evidence="1">
    <location>
        <begin position="90"/>
        <end position="100"/>
    </location>
</feature>
<keyword evidence="3" id="KW-1185">Reference proteome</keyword>
<feature type="region of interest" description="Disordered" evidence="1">
    <location>
        <begin position="1"/>
        <end position="101"/>
    </location>
</feature>
<dbReference type="EMBL" id="JAKELL010000011">
    <property type="protein sequence ID" value="KAH8995691.1"/>
    <property type="molecule type" value="Genomic_DNA"/>
</dbReference>
<dbReference type="Proteomes" id="UP001201163">
    <property type="component" value="Unassembled WGS sequence"/>
</dbReference>
<dbReference type="AlphaFoldDB" id="A0AAD4LM54"/>
<accession>A0AAD4LM54</accession>
<evidence type="ECO:0000313" key="3">
    <source>
        <dbReference type="Proteomes" id="UP001201163"/>
    </source>
</evidence>
<name>A0AAD4LM54_9AGAM</name>
<proteinExistence type="predicted"/>
<evidence type="ECO:0000313" key="2">
    <source>
        <dbReference type="EMBL" id="KAH8995691.1"/>
    </source>
</evidence>
<organism evidence="2 3">
    <name type="scientific">Lactarius akahatsu</name>
    <dbReference type="NCBI Taxonomy" id="416441"/>
    <lineage>
        <taxon>Eukaryota</taxon>
        <taxon>Fungi</taxon>
        <taxon>Dikarya</taxon>
        <taxon>Basidiomycota</taxon>
        <taxon>Agaricomycotina</taxon>
        <taxon>Agaricomycetes</taxon>
        <taxon>Russulales</taxon>
        <taxon>Russulaceae</taxon>
        <taxon>Lactarius</taxon>
    </lineage>
</organism>
<feature type="compositionally biased region" description="Polar residues" evidence="1">
    <location>
        <begin position="274"/>
        <end position="319"/>
    </location>
</feature>
<feature type="region of interest" description="Disordered" evidence="1">
    <location>
        <begin position="274"/>
        <end position="370"/>
    </location>
</feature>
<gene>
    <name evidence="2" type="ORF">EDB92DRAFT_154266</name>
</gene>
<sequence>MSASGYLLETTRRPPPPPLRLPKSAKHTSIHTGPAAASESETLLYDLPSATPLSPPPSKSEVTSPTSPSYAARSRIQPGSRRTSPHPIQRTRSSTPSRVQTDLEIFADRCRQWYFKQDEEAGRQMTQTLATLPPAQHAPFSRLQASIRSAYHASINARRTAEFKAHLAATLPGKSLTPLSRADPAGSAAQKVRYEAFERFVRSWCTVGMPGTKPFFEGLWALMRLQVVPEHLGGAGGRRIQWEIDDAVFKEAGGKDFMLEAVTVLKGVLGFEENPSQRTSTSALSSPIHVSSLQAHTRSQSQPLQSKPLTPLRWNTSAPDATLAKRPRAPSDPFLDSPTLSHSYSSSPRSSAVPLSTSLTDTIEDTPGPITPPQEIDDIFNPRPAATHASPEIDDDLMRIWVSPDLPNPEILQLLKVFPAFVTRRATPRFPSDSSHSHPPPDLEAGEESPVGAGEIEIGTGKMWISTRVRAEGWEGNWWTKFKNWWHRLFC</sequence>
<evidence type="ECO:0000256" key="1">
    <source>
        <dbReference type="SAM" id="MobiDB-lite"/>
    </source>
</evidence>
<reference evidence="2" key="1">
    <citation type="submission" date="2022-01" db="EMBL/GenBank/DDBJ databases">
        <title>Comparative genomics reveals a dynamic genome evolution in the ectomycorrhizal milk-cap (Lactarius) mushrooms.</title>
        <authorList>
            <consortium name="DOE Joint Genome Institute"/>
            <person name="Lebreton A."/>
            <person name="Tang N."/>
            <person name="Kuo A."/>
            <person name="LaButti K."/>
            <person name="Drula E."/>
            <person name="Barry K."/>
            <person name="Clum A."/>
            <person name="Lipzen A."/>
            <person name="Mousain D."/>
            <person name="Ng V."/>
            <person name="Wang R."/>
            <person name="Wang X."/>
            <person name="Dai Y."/>
            <person name="Henrissat B."/>
            <person name="Grigoriev I.V."/>
            <person name="Guerin-Laguette A."/>
            <person name="Yu F."/>
            <person name="Martin F.M."/>
        </authorList>
    </citation>
    <scope>NUCLEOTIDE SEQUENCE</scope>
    <source>
        <strain evidence="2">QP</strain>
    </source>
</reference>
<feature type="compositionally biased region" description="Low complexity" evidence="1">
    <location>
        <begin position="335"/>
        <end position="358"/>
    </location>
</feature>
<protein>
    <submittedName>
        <fullName evidence="2">Uncharacterized protein</fullName>
    </submittedName>
</protein>
<feature type="region of interest" description="Disordered" evidence="1">
    <location>
        <begin position="428"/>
        <end position="450"/>
    </location>
</feature>
<comment type="caution">
    <text evidence="2">The sequence shown here is derived from an EMBL/GenBank/DDBJ whole genome shotgun (WGS) entry which is preliminary data.</text>
</comment>